<dbReference type="GO" id="GO:0046872">
    <property type="term" value="F:metal ion binding"/>
    <property type="evidence" value="ECO:0007669"/>
    <property type="project" value="UniProtKB-KW"/>
</dbReference>
<evidence type="ECO:0000313" key="9">
    <source>
        <dbReference type="Proteomes" id="UP001337655"/>
    </source>
</evidence>
<feature type="compositionally biased region" description="Basic and acidic residues" evidence="5">
    <location>
        <begin position="1"/>
        <end position="12"/>
    </location>
</feature>
<feature type="compositionally biased region" description="Basic and acidic residues" evidence="5">
    <location>
        <begin position="21"/>
        <end position="49"/>
    </location>
</feature>
<feature type="compositionally biased region" description="Basic and acidic residues" evidence="5">
    <location>
        <begin position="73"/>
        <end position="85"/>
    </location>
</feature>
<feature type="compositionally biased region" description="Low complexity" evidence="5">
    <location>
        <begin position="825"/>
        <end position="839"/>
    </location>
</feature>
<organism evidence="8 9">
    <name type="scientific">Saxophila tyrrhenica</name>
    <dbReference type="NCBI Taxonomy" id="1690608"/>
    <lineage>
        <taxon>Eukaryota</taxon>
        <taxon>Fungi</taxon>
        <taxon>Dikarya</taxon>
        <taxon>Ascomycota</taxon>
        <taxon>Pezizomycotina</taxon>
        <taxon>Dothideomycetes</taxon>
        <taxon>Dothideomycetidae</taxon>
        <taxon>Mycosphaerellales</taxon>
        <taxon>Extremaceae</taxon>
        <taxon>Saxophila</taxon>
    </lineage>
</organism>
<proteinExistence type="inferred from homology"/>
<protein>
    <recommendedName>
        <fullName evidence="2">polynucleotide adenylyltransferase</fullName>
        <ecNumber evidence="2">2.7.7.19</ecNumber>
    </recommendedName>
</protein>
<name>A0AAV9PA07_9PEZI</name>
<evidence type="ECO:0000259" key="7">
    <source>
        <dbReference type="Pfam" id="PF22600"/>
    </source>
</evidence>
<dbReference type="SUPFAM" id="SSF81631">
    <property type="entry name" value="PAP/OAS1 substrate-binding domain"/>
    <property type="match status" value="1"/>
</dbReference>
<keyword evidence="3" id="KW-0479">Metal-binding</keyword>
<feature type="compositionally biased region" description="Acidic residues" evidence="5">
    <location>
        <begin position="296"/>
        <end position="306"/>
    </location>
</feature>
<dbReference type="RefSeq" id="XP_064659128.1">
    <property type="nucleotide sequence ID" value="XM_064803003.1"/>
</dbReference>
<gene>
    <name evidence="8" type="ORF">LTR77_005760</name>
</gene>
<dbReference type="Proteomes" id="UP001337655">
    <property type="component" value="Unassembled WGS sequence"/>
</dbReference>
<feature type="compositionally biased region" description="Acidic residues" evidence="5">
    <location>
        <begin position="205"/>
        <end position="219"/>
    </location>
</feature>
<dbReference type="EMBL" id="JAVRRT010000008">
    <property type="protein sequence ID" value="KAK5169782.1"/>
    <property type="molecule type" value="Genomic_DNA"/>
</dbReference>
<reference evidence="8 9" key="1">
    <citation type="submission" date="2023-08" db="EMBL/GenBank/DDBJ databases">
        <title>Black Yeasts Isolated from many extreme environments.</title>
        <authorList>
            <person name="Coleine C."/>
            <person name="Stajich J.E."/>
            <person name="Selbmann L."/>
        </authorList>
    </citation>
    <scope>NUCLEOTIDE SEQUENCE [LARGE SCALE GENOMIC DNA]</scope>
    <source>
        <strain evidence="8 9">CCFEE 5935</strain>
    </source>
</reference>
<dbReference type="AlphaFoldDB" id="A0AAV9PA07"/>
<feature type="region of interest" description="Disordered" evidence="5">
    <location>
        <begin position="766"/>
        <end position="839"/>
    </location>
</feature>
<dbReference type="Gene3D" id="1.10.1410.10">
    <property type="match status" value="1"/>
</dbReference>
<feature type="region of interest" description="Disordered" evidence="5">
    <location>
        <begin position="1"/>
        <end position="345"/>
    </location>
</feature>
<evidence type="ECO:0000259" key="6">
    <source>
        <dbReference type="Pfam" id="PF03828"/>
    </source>
</evidence>
<evidence type="ECO:0000256" key="4">
    <source>
        <dbReference type="ARBA" id="ARBA00022842"/>
    </source>
</evidence>
<dbReference type="Gene3D" id="3.30.460.10">
    <property type="entry name" value="Beta Polymerase, domain 2"/>
    <property type="match status" value="1"/>
</dbReference>
<dbReference type="GO" id="GO:0043634">
    <property type="term" value="P:polyadenylation-dependent ncRNA catabolic process"/>
    <property type="evidence" value="ECO:0007669"/>
    <property type="project" value="TreeGrafter"/>
</dbReference>
<accession>A0AAV9PA07</accession>
<keyword evidence="9" id="KW-1185">Reference proteome</keyword>
<feature type="domain" description="PAP-associated" evidence="6">
    <location>
        <begin position="643"/>
        <end position="701"/>
    </location>
</feature>
<keyword evidence="4" id="KW-0460">Magnesium</keyword>
<dbReference type="GO" id="GO:0005730">
    <property type="term" value="C:nucleolus"/>
    <property type="evidence" value="ECO:0007669"/>
    <property type="project" value="TreeGrafter"/>
</dbReference>
<feature type="compositionally biased region" description="Low complexity" evidence="5">
    <location>
        <begin position="52"/>
        <end position="65"/>
    </location>
</feature>
<dbReference type="SUPFAM" id="SSF81301">
    <property type="entry name" value="Nucleotidyltransferase"/>
    <property type="match status" value="1"/>
</dbReference>
<dbReference type="GO" id="GO:0031123">
    <property type="term" value="P:RNA 3'-end processing"/>
    <property type="evidence" value="ECO:0007669"/>
    <property type="project" value="TreeGrafter"/>
</dbReference>
<feature type="compositionally biased region" description="Pro residues" evidence="5">
    <location>
        <begin position="125"/>
        <end position="136"/>
    </location>
</feature>
<evidence type="ECO:0000256" key="5">
    <source>
        <dbReference type="SAM" id="MobiDB-lite"/>
    </source>
</evidence>
<dbReference type="InterPro" id="IPR043519">
    <property type="entry name" value="NT_sf"/>
</dbReference>
<dbReference type="PANTHER" id="PTHR23092">
    <property type="entry name" value="POLY(A) RNA POLYMERASE"/>
    <property type="match status" value="1"/>
</dbReference>
<dbReference type="InterPro" id="IPR045862">
    <property type="entry name" value="Trf4-like"/>
</dbReference>
<feature type="region of interest" description="Disordered" evidence="5">
    <location>
        <begin position="360"/>
        <end position="379"/>
    </location>
</feature>
<dbReference type="GO" id="GO:0031499">
    <property type="term" value="C:TRAMP complex"/>
    <property type="evidence" value="ECO:0007669"/>
    <property type="project" value="TreeGrafter"/>
</dbReference>
<feature type="compositionally biased region" description="Polar residues" evidence="5">
    <location>
        <begin position="276"/>
        <end position="286"/>
    </location>
</feature>
<sequence length="839" mass="92500">MGDSYHPQRERGYGQPTRYEAYPDRSRGYGGGDRYDPRYDNYSRYDPRPRSRSPSRYDPYARQAYAPPPRAPWHNEYEPYDDHRNANPPNSGYSFRGVAANGDTYQPTRAEENFSFRAPTGPSAPRFPPQQAPLPQRPTKAQRKVDGPKVQSQLYPPPQQRWKTGGFRKPPAPHQRDILKHAKRGGTPEQLEGMTSGGARFAEVISDDESDEDDAADDSDAPRKRQKVTSEPAGQEASAPKWSNPEYFTALPPPETAGAPKKDIVQVIRKAKREASSNQTSSNAVKSNVDYISFNFDDDVSMDGSDDMQIVDPPTGASKAAFDQSSRKHSNGGRLSNDNSLDQIHSAFDPQPLAARITKADDATGSPPKPPHGLIMPSDQELAATRSNTFKGKKRKHAEQSTELGSIIPAWQASGPSATPWFNPENVKTSSSALRLHMEICDFYDFVRPFEFEETVRQDLIERTQRAVRSSHIQPQTHKVEIKCFGSFASGLYLPTADMDLVAVSPDFLRSGMKTFCGSGGQIHRLARYLENTGLAAPGTVSPVPKARVPIVKFVESLTGIKVDISFENDSGLKANETFAKWKEAYPAMPIIVVLIKQMLAMRDLNEVFSGGLGGFSIICLVVNMMQLMPQMQSDSMDPQQHYGQLLLEFLHLYGTNFDTTATGIQMRPPYQFQKLKQKGVKTFSGDNQRLTIIDPNNPSNDISGGTRHIPVILDVFKKAHADIQRRLAEISSGKNVEESILGCVLGGNYDNFIQQRERLRNVSQGRTFGAMPSGPKYEPTAAKKNKAPQPPRRPIAVPHSKRQNGNAPNQHPPPPKPGKGAPGGNANAGANVAGGKKG</sequence>
<dbReference type="CDD" id="cd05402">
    <property type="entry name" value="NT_PAP_TUTase"/>
    <property type="match status" value="1"/>
</dbReference>
<comment type="similarity">
    <text evidence="1">Belongs to the DNA polymerase type-B-like family.</text>
</comment>
<dbReference type="GeneID" id="89927101"/>
<dbReference type="GO" id="GO:0010605">
    <property type="term" value="P:negative regulation of macromolecule metabolic process"/>
    <property type="evidence" value="ECO:0007669"/>
    <property type="project" value="UniProtKB-ARBA"/>
</dbReference>
<dbReference type="EC" id="2.7.7.19" evidence="2"/>
<evidence type="ECO:0000256" key="2">
    <source>
        <dbReference type="ARBA" id="ARBA00012388"/>
    </source>
</evidence>
<dbReference type="Pfam" id="PF03828">
    <property type="entry name" value="PAP_assoc"/>
    <property type="match status" value="1"/>
</dbReference>
<dbReference type="Pfam" id="PF22600">
    <property type="entry name" value="MTPAP-like_central"/>
    <property type="match status" value="1"/>
</dbReference>
<dbReference type="GO" id="GO:1990817">
    <property type="term" value="F:poly(A) RNA polymerase activity"/>
    <property type="evidence" value="ECO:0007669"/>
    <property type="project" value="UniProtKB-EC"/>
</dbReference>
<evidence type="ECO:0000313" key="8">
    <source>
        <dbReference type="EMBL" id="KAK5169782.1"/>
    </source>
</evidence>
<dbReference type="InterPro" id="IPR054708">
    <property type="entry name" value="MTPAP-like_central"/>
</dbReference>
<evidence type="ECO:0000256" key="1">
    <source>
        <dbReference type="ARBA" id="ARBA00008593"/>
    </source>
</evidence>
<dbReference type="GO" id="GO:0003729">
    <property type="term" value="F:mRNA binding"/>
    <property type="evidence" value="ECO:0007669"/>
    <property type="project" value="TreeGrafter"/>
</dbReference>
<feature type="compositionally biased region" description="Polar residues" evidence="5">
    <location>
        <begin position="333"/>
        <end position="343"/>
    </location>
</feature>
<evidence type="ECO:0000256" key="3">
    <source>
        <dbReference type="ARBA" id="ARBA00022723"/>
    </source>
</evidence>
<feature type="domain" description="Poly(A) RNA polymerase mitochondrial-like central palm" evidence="7">
    <location>
        <begin position="436"/>
        <end position="580"/>
    </location>
</feature>
<dbReference type="InterPro" id="IPR002058">
    <property type="entry name" value="PAP_assoc"/>
</dbReference>
<comment type="caution">
    <text evidence="8">The sequence shown here is derived from an EMBL/GenBank/DDBJ whole genome shotgun (WGS) entry which is preliminary data.</text>
</comment>
<dbReference type="PANTHER" id="PTHR23092:SF15">
    <property type="entry name" value="INACTIVE NON-CANONICAL POLY(A) RNA POLYMERASE PROTEIN TRF4-2-RELATED"/>
    <property type="match status" value="1"/>
</dbReference>